<organism evidence="2 3">
    <name type="scientific">Fluviicola chungangensis</name>
    <dbReference type="NCBI Taxonomy" id="2597671"/>
    <lineage>
        <taxon>Bacteria</taxon>
        <taxon>Pseudomonadati</taxon>
        <taxon>Bacteroidota</taxon>
        <taxon>Flavobacteriia</taxon>
        <taxon>Flavobacteriales</taxon>
        <taxon>Crocinitomicaceae</taxon>
        <taxon>Fluviicola</taxon>
    </lineage>
</organism>
<dbReference type="EMBL" id="VLPL01000001">
    <property type="protein sequence ID" value="TSJ48137.1"/>
    <property type="molecule type" value="Genomic_DNA"/>
</dbReference>
<dbReference type="Proteomes" id="UP000316008">
    <property type="component" value="Unassembled WGS sequence"/>
</dbReference>
<protein>
    <recommendedName>
        <fullName evidence="4">Tetratricopeptide repeat protein</fullName>
    </recommendedName>
</protein>
<dbReference type="AlphaFoldDB" id="A0A556N7I4"/>
<feature type="signal peptide" evidence="1">
    <location>
        <begin position="1"/>
        <end position="24"/>
    </location>
</feature>
<proteinExistence type="predicted"/>
<evidence type="ECO:0000256" key="1">
    <source>
        <dbReference type="SAM" id="SignalP"/>
    </source>
</evidence>
<sequence length="121" mass="13425">MIRTTFIIGVVIFSCLFRVQNAHAQQGKVYDSLVTQAFGLYEIKEYKASAQKYAEAFAFFWGKGYYGDRYNAACSWALAAIPDSAFVQLFKMADNGSCTDLEHISSDSDLNSLHPDNAGKS</sequence>
<dbReference type="RefSeq" id="WP_144331672.1">
    <property type="nucleotide sequence ID" value="NZ_VLPL01000001.1"/>
</dbReference>
<keyword evidence="3" id="KW-1185">Reference proteome</keyword>
<gene>
    <name evidence="2" type="ORF">FO442_03100</name>
</gene>
<name>A0A556N7I4_9FLAO</name>
<accession>A0A556N7I4</accession>
<dbReference type="PROSITE" id="PS51257">
    <property type="entry name" value="PROKAR_LIPOPROTEIN"/>
    <property type="match status" value="1"/>
</dbReference>
<reference evidence="2 3" key="1">
    <citation type="submission" date="2019-07" db="EMBL/GenBank/DDBJ databases">
        <authorList>
            <person name="Huq M.A."/>
        </authorList>
    </citation>
    <scope>NUCLEOTIDE SEQUENCE [LARGE SCALE GENOMIC DNA]</scope>
    <source>
        <strain evidence="2 3">MAH-3</strain>
    </source>
</reference>
<feature type="chain" id="PRO_5021789694" description="Tetratricopeptide repeat protein" evidence="1">
    <location>
        <begin position="25"/>
        <end position="121"/>
    </location>
</feature>
<evidence type="ECO:0000313" key="2">
    <source>
        <dbReference type="EMBL" id="TSJ48137.1"/>
    </source>
</evidence>
<dbReference type="OrthoDB" id="980604at2"/>
<evidence type="ECO:0008006" key="4">
    <source>
        <dbReference type="Google" id="ProtNLM"/>
    </source>
</evidence>
<keyword evidence="1" id="KW-0732">Signal</keyword>
<evidence type="ECO:0000313" key="3">
    <source>
        <dbReference type="Proteomes" id="UP000316008"/>
    </source>
</evidence>
<comment type="caution">
    <text evidence="2">The sequence shown here is derived from an EMBL/GenBank/DDBJ whole genome shotgun (WGS) entry which is preliminary data.</text>
</comment>